<evidence type="ECO:0000256" key="5">
    <source>
        <dbReference type="ARBA" id="ARBA00023274"/>
    </source>
</evidence>
<evidence type="ECO:0000313" key="9">
    <source>
        <dbReference type="Proteomes" id="UP000253490"/>
    </source>
</evidence>
<dbReference type="GO" id="GO:0006412">
    <property type="term" value="P:translation"/>
    <property type="evidence" value="ECO:0007669"/>
    <property type="project" value="UniProtKB-UniRule"/>
</dbReference>
<protein>
    <recommendedName>
        <fullName evidence="6">Large ribosomal subunit protein bL21</fullName>
    </recommendedName>
</protein>
<dbReference type="HAMAP" id="MF_01363">
    <property type="entry name" value="Ribosomal_bL21"/>
    <property type="match status" value="1"/>
</dbReference>
<dbReference type="GO" id="GO:1990904">
    <property type="term" value="C:ribonucleoprotein complex"/>
    <property type="evidence" value="ECO:0007669"/>
    <property type="project" value="UniProtKB-KW"/>
</dbReference>
<keyword evidence="2 6" id="KW-0699">rRNA-binding</keyword>
<evidence type="ECO:0000256" key="4">
    <source>
        <dbReference type="ARBA" id="ARBA00022980"/>
    </source>
</evidence>
<dbReference type="RefSeq" id="WP_113919613.1">
    <property type="nucleotide sequence ID" value="NZ_QNRX01000002.1"/>
</dbReference>
<organism evidence="8 9">
    <name type="scientific">Alkalibaculum bacchi</name>
    <dbReference type="NCBI Taxonomy" id="645887"/>
    <lineage>
        <taxon>Bacteria</taxon>
        <taxon>Bacillati</taxon>
        <taxon>Bacillota</taxon>
        <taxon>Clostridia</taxon>
        <taxon>Eubacteriales</taxon>
        <taxon>Eubacteriaceae</taxon>
        <taxon>Alkalibaculum</taxon>
    </lineage>
</organism>
<dbReference type="GO" id="GO:0003735">
    <property type="term" value="F:structural constituent of ribosome"/>
    <property type="evidence" value="ECO:0007669"/>
    <property type="project" value="InterPro"/>
</dbReference>
<dbReference type="OrthoDB" id="9813334at2"/>
<comment type="subunit">
    <text evidence="6">Part of the 50S ribosomal subunit. Contacts protein L20.</text>
</comment>
<dbReference type="PROSITE" id="PS01169">
    <property type="entry name" value="RIBOSOMAL_L21"/>
    <property type="match status" value="1"/>
</dbReference>
<dbReference type="GO" id="GO:0005840">
    <property type="term" value="C:ribosome"/>
    <property type="evidence" value="ECO:0007669"/>
    <property type="project" value="UniProtKB-KW"/>
</dbReference>
<comment type="caution">
    <text evidence="8">The sequence shown here is derived from an EMBL/GenBank/DDBJ whole genome shotgun (WGS) entry which is preliminary data.</text>
</comment>
<dbReference type="EMBL" id="QNRX01000002">
    <property type="protein sequence ID" value="RBP69045.1"/>
    <property type="molecule type" value="Genomic_DNA"/>
</dbReference>
<name>A0A366IDH8_9FIRM</name>
<keyword evidence="4 6" id="KW-0689">Ribosomal protein</keyword>
<keyword evidence="5 6" id="KW-0687">Ribonucleoprotein</keyword>
<dbReference type="InterPro" id="IPR036164">
    <property type="entry name" value="bL21-like_sf"/>
</dbReference>
<evidence type="ECO:0000256" key="1">
    <source>
        <dbReference type="ARBA" id="ARBA00008563"/>
    </source>
</evidence>
<proteinExistence type="inferred from homology"/>
<dbReference type="GO" id="GO:0019843">
    <property type="term" value="F:rRNA binding"/>
    <property type="evidence" value="ECO:0007669"/>
    <property type="project" value="UniProtKB-UniRule"/>
</dbReference>
<evidence type="ECO:0000256" key="6">
    <source>
        <dbReference type="HAMAP-Rule" id="MF_01363"/>
    </source>
</evidence>
<dbReference type="NCBIfam" id="TIGR00061">
    <property type="entry name" value="L21"/>
    <property type="match status" value="1"/>
</dbReference>
<keyword evidence="3 6" id="KW-0694">RNA-binding</keyword>
<gene>
    <name evidence="6" type="primary">rplU</name>
    <name evidence="8" type="ORF">DES36_102189</name>
</gene>
<dbReference type="SUPFAM" id="SSF141091">
    <property type="entry name" value="L21p-like"/>
    <property type="match status" value="1"/>
</dbReference>
<comment type="function">
    <text evidence="6 7">This protein binds to 23S rRNA in the presence of protein L20.</text>
</comment>
<dbReference type="InterPro" id="IPR018258">
    <property type="entry name" value="Ribosomal_bL21_CS"/>
</dbReference>
<accession>A0A366IDH8</accession>
<sequence>MYAIIKSGGKQYCVQEGDIIEVEKLNVAEGQAEVNFEDVLAINNGEMVVGTPNVAGAVVSAEVVEQGKGKKVIIYKYKSKKDYRRKQGHRQPYTKVKITSISAGK</sequence>
<comment type="similarity">
    <text evidence="1 6 7">Belongs to the bacterial ribosomal protein bL21 family.</text>
</comment>
<dbReference type="Proteomes" id="UP000253490">
    <property type="component" value="Unassembled WGS sequence"/>
</dbReference>
<keyword evidence="9" id="KW-1185">Reference proteome</keyword>
<evidence type="ECO:0000313" key="8">
    <source>
        <dbReference type="EMBL" id="RBP69045.1"/>
    </source>
</evidence>
<dbReference type="PANTHER" id="PTHR21349">
    <property type="entry name" value="50S RIBOSOMAL PROTEIN L21"/>
    <property type="match status" value="1"/>
</dbReference>
<dbReference type="Pfam" id="PF00829">
    <property type="entry name" value="Ribosomal_L21p"/>
    <property type="match status" value="1"/>
</dbReference>
<evidence type="ECO:0000256" key="2">
    <source>
        <dbReference type="ARBA" id="ARBA00022730"/>
    </source>
</evidence>
<dbReference type="AlphaFoldDB" id="A0A366IDH8"/>
<dbReference type="PANTHER" id="PTHR21349:SF0">
    <property type="entry name" value="LARGE RIBOSOMAL SUBUNIT PROTEIN BL21M"/>
    <property type="match status" value="1"/>
</dbReference>
<dbReference type="GO" id="GO:0005737">
    <property type="term" value="C:cytoplasm"/>
    <property type="evidence" value="ECO:0007669"/>
    <property type="project" value="UniProtKB-ARBA"/>
</dbReference>
<dbReference type="InterPro" id="IPR028909">
    <property type="entry name" value="bL21-like"/>
</dbReference>
<reference evidence="8 9" key="1">
    <citation type="submission" date="2018-06" db="EMBL/GenBank/DDBJ databases">
        <title>Genomic Encyclopedia of Type Strains, Phase IV (KMG-IV): sequencing the most valuable type-strain genomes for metagenomic binning, comparative biology and taxonomic classification.</title>
        <authorList>
            <person name="Goeker M."/>
        </authorList>
    </citation>
    <scope>NUCLEOTIDE SEQUENCE [LARGE SCALE GENOMIC DNA]</scope>
    <source>
        <strain evidence="8 9">DSM 22112</strain>
    </source>
</reference>
<dbReference type="InterPro" id="IPR001787">
    <property type="entry name" value="Ribosomal_bL21"/>
</dbReference>
<evidence type="ECO:0000256" key="3">
    <source>
        <dbReference type="ARBA" id="ARBA00022884"/>
    </source>
</evidence>
<evidence type="ECO:0000256" key="7">
    <source>
        <dbReference type="RuleBase" id="RU000562"/>
    </source>
</evidence>